<evidence type="ECO:0000313" key="2">
    <source>
        <dbReference type="EMBL" id="SBS79660.1"/>
    </source>
</evidence>
<dbReference type="EC" id="1.14.14.11" evidence="2"/>
<proteinExistence type="predicted"/>
<keyword evidence="2" id="KW-0503">Monooxygenase</keyword>
<accession>A0A1Y5PQH6</accession>
<dbReference type="EMBL" id="FLQS01000089">
    <property type="protein sequence ID" value="SBS79660.1"/>
    <property type="molecule type" value="Genomic_DNA"/>
</dbReference>
<dbReference type="InterPro" id="IPR054801">
    <property type="entry name" value="StyMonoxStyA"/>
</dbReference>
<dbReference type="Pfam" id="PF17885">
    <property type="entry name" value="Smoa_sbd"/>
    <property type="match status" value="1"/>
</dbReference>
<evidence type="ECO:0000259" key="1">
    <source>
        <dbReference type="Pfam" id="PF17885"/>
    </source>
</evidence>
<dbReference type="Gene3D" id="6.10.250.650">
    <property type="match status" value="1"/>
</dbReference>
<organism evidence="2">
    <name type="scientific">uncultured Mycobacterium sp</name>
    <dbReference type="NCBI Taxonomy" id="171292"/>
    <lineage>
        <taxon>Bacteria</taxon>
        <taxon>Bacillati</taxon>
        <taxon>Actinomycetota</taxon>
        <taxon>Actinomycetes</taxon>
        <taxon>Mycobacteriales</taxon>
        <taxon>Mycobacteriaceae</taxon>
        <taxon>Mycobacterium</taxon>
        <taxon>environmental samples</taxon>
    </lineage>
</organism>
<dbReference type="NCBIfam" id="NF045732">
    <property type="entry name" value="StyMonoxStyA"/>
    <property type="match status" value="1"/>
</dbReference>
<dbReference type="Gene3D" id="3.50.50.60">
    <property type="entry name" value="FAD/NAD(P)-binding domain"/>
    <property type="match status" value="2"/>
</dbReference>
<keyword evidence="2" id="KW-0560">Oxidoreductase</keyword>
<reference evidence="2" key="1">
    <citation type="submission" date="2016-03" db="EMBL/GenBank/DDBJ databases">
        <authorList>
            <person name="Ploux O."/>
        </authorList>
    </citation>
    <scope>NUCLEOTIDE SEQUENCE</scope>
    <source>
        <strain evidence="2">UC10</strain>
    </source>
</reference>
<protein>
    <submittedName>
        <fullName evidence="2">Styrene monooxygenase StyA</fullName>
        <ecNumber evidence="2">1.14.14.11</ecNumber>
    </submittedName>
</protein>
<sequence length="426" mass="46400">MSKRIAIVGAGTAGLHLALFLQSKGVDSTIFTDKKIEDYPNVRLLNTVAHHAVTVEREKALGIDHWPSDGYFGHYYFVGIPGNPLEFYGDLGTGPSRAIDYRIYLPTLMQNYLDRGGKIEYRDVDLSNISELSEEYDLVVIGTGKGGLGTLFARDEQHSPHTSPQRQLCVGLFKGIAPQETKAVTFCISPGAGEMIEIPTVTFGGDTSALVFENHPGSDLEQLTHTRYEDDPRAFIDLVLDKLRTHYPITARRINENEFDLANSPLDLLQGAVTPGVRNGHVVLENGKTALLLGDAHATVDPVLGQGGNMASYAAHVAGREIIAAEAFDERFFAAVDANRANRVLGATNWTNFMLDALTTLPESFIQFLGAVALDRGLADKFTDNFNYPEVQWDLFSNPDAAAPWLAEHSSGVVVDPQAAVLSARA</sequence>
<dbReference type="PRINTS" id="PR00420">
    <property type="entry name" value="RNGMNOXGNASE"/>
</dbReference>
<gene>
    <name evidence="2" type="primary">styA</name>
    <name evidence="2" type="ORF">MHPYR_90010</name>
</gene>
<name>A0A1Y5PQH6_9MYCO</name>
<dbReference type="AlphaFoldDB" id="A0A1Y5PQH6"/>
<feature type="domain" description="Styrene monooxygenase StyA putative substrate binding" evidence="1">
    <location>
        <begin position="144"/>
        <end position="253"/>
    </location>
</feature>
<dbReference type="GO" id="GO:0004497">
    <property type="term" value="F:monooxygenase activity"/>
    <property type="evidence" value="ECO:0007669"/>
    <property type="project" value="UniProtKB-KW"/>
</dbReference>
<dbReference type="InterPro" id="IPR036188">
    <property type="entry name" value="FAD/NAD-bd_sf"/>
</dbReference>
<dbReference type="SUPFAM" id="SSF51905">
    <property type="entry name" value="FAD/NAD(P)-binding domain"/>
    <property type="match status" value="1"/>
</dbReference>
<dbReference type="InterPro" id="IPR041654">
    <property type="entry name" value="StyA_sbd"/>
</dbReference>
<dbReference type="Gene3D" id="3.30.9.40">
    <property type="match status" value="2"/>
</dbReference>